<gene>
    <name evidence="2" type="ordered locus">RPC_3619</name>
</gene>
<dbReference type="STRING" id="316056.RPC_3619"/>
<dbReference type="eggNOG" id="ENOG5033GZK">
    <property type="taxonomic scope" value="Bacteria"/>
</dbReference>
<evidence type="ECO:0000256" key="1">
    <source>
        <dbReference type="SAM" id="MobiDB-lite"/>
    </source>
</evidence>
<sequence>MSDHNEHAAAAQGQPQPGFAPAWPYPPTGYPQPGPAPGAWAPPPWAGAAPYPPYPHPQHFHGGYGHPHPGYVAGPWWVPPPAAAAPELKVGPASNQHHAQHHDLIAGVVVGAAAAYLLSNEKIQSTVIRTAVSLWATVQGGLEEVKERIRDAEAEVTAAKAAAEDGAGAKPE</sequence>
<evidence type="ECO:0008006" key="3">
    <source>
        <dbReference type="Google" id="ProtNLM"/>
    </source>
</evidence>
<feature type="region of interest" description="Disordered" evidence="1">
    <location>
        <begin position="1"/>
        <end position="36"/>
    </location>
</feature>
<feature type="compositionally biased region" description="Pro residues" evidence="1">
    <location>
        <begin position="23"/>
        <end position="36"/>
    </location>
</feature>
<dbReference type="RefSeq" id="WP_011474037.1">
    <property type="nucleotide sequence ID" value="NC_007925.1"/>
</dbReference>
<proteinExistence type="predicted"/>
<dbReference type="KEGG" id="rpc:RPC_3619"/>
<protein>
    <recommendedName>
        <fullName evidence="3">YtxH domain-containing protein</fullName>
    </recommendedName>
</protein>
<reference evidence="2" key="1">
    <citation type="submission" date="2006-03" db="EMBL/GenBank/DDBJ databases">
        <title>Complete sequence of Rhodopseudomonas palustris BisB18.</title>
        <authorList>
            <consortium name="US DOE Joint Genome Institute"/>
            <person name="Copeland A."/>
            <person name="Lucas S."/>
            <person name="Lapidus A."/>
            <person name="Barry K."/>
            <person name="Detter J.C."/>
            <person name="Glavina del Rio T."/>
            <person name="Hammon N."/>
            <person name="Israni S."/>
            <person name="Dalin E."/>
            <person name="Tice H."/>
            <person name="Pitluck S."/>
            <person name="Chain P."/>
            <person name="Malfatti S."/>
            <person name="Shin M."/>
            <person name="Vergez L."/>
            <person name="Schmutz J."/>
            <person name="Larimer F."/>
            <person name="Land M."/>
            <person name="Hauser L."/>
            <person name="Pelletier D.A."/>
            <person name="Kyrpides N."/>
            <person name="Anderson I."/>
            <person name="Oda Y."/>
            <person name="Harwood C.S."/>
            <person name="Richardson P."/>
        </authorList>
    </citation>
    <scope>NUCLEOTIDE SEQUENCE [LARGE SCALE GENOMIC DNA]</scope>
    <source>
        <strain evidence="2">BisB18</strain>
    </source>
</reference>
<evidence type="ECO:0000313" key="2">
    <source>
        <dbReference type="EMBL" id="ABD89154.1"/>
    </source>
</evidence>
<organism evidence="2">
    <name type="scientific">Rhodopseudomonas palustris (strain BisB18)</name>
    <dbReference type="NCBI Taxonomy" id="316056"/>
    <lineage>
        <taxon>Bacteria</taxon>
        <taxon>Pseudomonadati</taxon>
        <taxon>Pseudomonadota</taxon>
        <taxon>Alphaproteobacteria</taxon>
        <taxon>Hyphomicrobiales</taxon>
        <taxon>Nitrobacteraceae</taxon>
        <taxon>Rhodopseudomonas</taxon>
    </lineage>
</organism>
<feature type="compositionally biased region" description="Low complexity" evidence="1">
    <location>
        <begin position="8"/>
        <end position="22"/>
    </location>
</feature>
<dbReference type="OrthoDB" id="5772916at2"/>
<dbReference type="EMBL" id="CP000301">
    <property type="protein sequence ID" value="ABD89154.1"/>
    <property type="molecule type" value="Genomic_DNA"/>
</dbReference>
<dbReference type="AlphaFoldDB" id="Q210N2"/>
<dbReference type="HOGENOM" id="CLU_1554088_0_0_5"/>
<accession>Q210N2</accession>
<name>Q210N2_RHOPB</name>